<keyword evidence="1" id="KW-0808">Transferase</keyword>
<proteinExistence type="predicted"/>
<dbReference type="OrthoDB" id="9814070at2"/>
<name>A0A5P2DKB1_STRVZ</name>
<dbReference type="NCBIfam" id="NF045659">
    <property type="entry name" value="DiMArgaseDdahMtb"/>
    <property type="match status" value="1"/>
</dbReference>
<accession>A0A5P2DKB1</accession>
<dbReference type="AlphaFoldDB" id="A0A5P2DKB1"/>
<dbReference type="EMBL" id="CP029189">
    <property type="protein sequence ID" value="QES55604.1"/>
    <property type="molecule type" value="Genomic_DNA"/>
</dbReference>
<dbReference type="PANTHER" id="PTHR47271:SF2">
    <property type="entry name" value="ARGININE DEIMINASE"/>
    <property type="match status" value="1"/>
</dbReference>
<dbReference type="RefSeq" id="WP_150258272.1">
    <property type="nucleotide sequence ID" value="NZ_CP029189.1"/>
</dbReference>
<organism evidence="1 2">
    <name type="scientific">Streptomyces venezuelae</name>
    <dbReference type="NCBI Taxonomy" id="54571"/>
    <lineage>
        <taxon>Bacteria</taxon>
        <taxon>Bacillati</taxon>
        <taxon>Actinomycetota</taxon>
        <taxon>Actinomycetes</taxon>
        <taxon>Kitasatosporales</taxon>
        <taxon>Streptomycetaceae</taxon>
        <taxon>Streptomyces</taxon>
    </lineage>
</organism>
<dbReference type="Gene3D" id="3.75.10.10">
    <property type="entry name" value="L-arginine/glycine Amidinotransferase, Chain A"/>
    <property type="match status" value="1"/>
</dbReference>
<dbReference type="SUPFAM" id="SSF55909">
    <property type="entry name" value="Pentein"/>
    <property type="match status" value="1"/>
</dbReference>
<reference evidence="1 2" key="1">
    <citation type="submission" date="2018-05" db="EMBL/GenBank/DDBJ databases">
        <title>Streptomyces venezuelae.</title>
        <authorList>
            <person name="Kim W."/>
            <person name="Lee N."/>
            <person name="Cho B.-K."/>
        </authorList>
    </citation>
    <scope>NUCLEOTIDE SEQUENCE [LARGE SCALE GENOMIC DNA]</scope>
    <source>
        <strain evidence="1 2">ATCC 21018</strain>
    </source>
</reference>
<sequence>MAEVARRTATRRHYLMCRPTHFEVTYTINPWMDPRKPMDAGLALAQWERVRDLYLGFGHQVSFIDPVPGLPDMVFSANGATVVDGKVLIAKFRHQERAAEADAYRAWFEEHGHCGLRVPEYVNEGEGDFAPAGRRILAGAGFRSDPGAVAELRAFFGLPVTGLTLTDPRFYHLDTALFVLDDDLVAYYPAAFSEESQEELRRLYPDAVIATREDADAFGLNAVSDGLNVVVTETATHLIGELRERGFEVHGVDMSELLKAGGAVKCITQEIRRP</sequence>
<evidence type="ECO:0000313" key="1">
    <source>
        <dbReference type="EMBL" id="QES55604.1"/>
    </source>
</evidence>
<evidence type="ECO:0000313" key="2">
    <source>
        <dbReference type="Proteomes" id="UP000324101"/>
    </source>
</evidence>
<dbReference type="GO" id="GO:0019546">
    <property type="term" value="P:L-arginine deiminase pathway"/>
    <property type="evidence" value="ECO:0007669"/>
    <property type="project" value="TreeGrafter"/>
</dbReference>
<gene>
    <name evidence="1" type="ORF">DEJ51_16660</name>
</gene>
<protein>
    <submittedName>
        <fullName evidence="1">Amidinotransferase</fullName>
    </submittedName>
</protein>
<dbReference type="PANTHER" id="PTHR47271">
    <property type="entry name" value="ARGININE DEIMINASE"/>
    <property type="match status" value="1"/>
</dbReference>
<dbReference type="GO" id="GO:0016740">
    <property type="term" value="F:transferase activity"/>
    <property type="evidence" value="ECO:0007669"/>
    <property type="project" value="UniProtKB-KW"/>
</dbReference>
<dbReference type="Proteomes" id="UP000324101">
    <property type="component" value="Chromosome"/>
</dbReference>
<dbReference type="Pfam" id="PF19420">
    <property type="entry name" value="DDAH_eukar"/>
    <property type="match status" value="1"/>
</dbReference>
<dbReference type="GO" id="GO:0016990">
    <property type="term" value="F:arginine deiminase activity"/>
    <property type="evidence" value="ECO:0007669"/>
    <property type="project" value="TreeGrafter"/>
</dbReference>